<proteinExistence type="predicted"/>
<dbReference type="GeneID" id="80801821"/>
<dbReference type="InterPro" id="IPR011712">
    <property type="entry name" value="Sig_transdc_His_kin_sub3_dim/P"/>
</dbReference>
<gene>
    <name evidence="11" type="ORF">CRM82_14445</name>
</gene>
<feature type="domain" description="Histidine kinase/HSP90-like ATPase" evidence="10">
    <location>
        <begin position="185"/>
        <end position="286"/>
    </location>
</feature>
<dbReference type="Pfam" id="PF07730">
    <property type="entry name" value="HisKA_3"/>
    <property type="match status" value="1"/>
</dbReference>
<dbReference type="PANTHER" id="PTHR24421:SF10">
    <property type="entry name" value="NITRATE_NITRITE SENSOR PROTEIN NARQ"/>
    <property type="match status" value="1"/>
</dbReference>
<organism evidence="11 12">
    <name type="scientific">Comamonas terrigena</name>
    <dbReference type="NCBI Taxonomy" id="32013"/>
    <lineage>
        <taxon>Bacteria</taxon>
        <taxon>Pseudomonadati</taxon>
        <taxon>Pseudomonadota</taxon>
        <taxon>Betaproteobacteria</taxon>
        <taxon>Burkholderiales</taxon>
        <taxon>Comamonadaceae</taxon>
        <taxon>Comamonas</taxon>
    </lineage>
</organism>
<evidence type="ECO:0000256" key="5">
    <source>
        <dbReference type="ARBA" id="ARBA00022741"/>
    </source>
</evidence>
<dbReference type="GO" id="GO:0016020">
    <property type="term" value="C:membrane"/>
    <property type="evidence" value="ECO:0007669"/>
    <property type="project" value="InterPro"/>
</dbReference>
<dbReference type="STRING" id="1219032.GCA_001515545_00245"/>
<evidence type="ECO:0000256" key="9">
    <source>
        <dbReference type="SAM" id="Phobius"/>
    </source>
</evidence>
<evidence type="ECO:0000256" key="8">
    <source>
        <dbReference type="ARBA" id="ARBA00023012"/>
    </source>
</evidence>
<evidence type="ECO:0000256" key="4">
    <source>
        <dbReference type="ARBA" id="ARBA00022679"/>
    </source>
</evidence>
<evidence type="ECO:0000256" key="2">
    <source>
        <dbReference type="ARBA" id="ARBA00012438"/>
    </source>
</evidence>
<dbReference type="InterPro" id="IPR036890">
    <property type="entry name" value="HATPase_C_sf"/>
</dbReference>
<evidence type="ECO:0000256" key="1">
    <source>
        <dbReference type="ARBA" id="ARBA00000085"/>
    </source>
</evidence>
<dbReference type="EMBL" id="PDEA01000001">
    <property type="protein sequence ID" value="PEH89635.1"/>
    <property type="molecule type" value="Genomic_DNA"/>
</dbReference>
<dbReference type="GO" id="GO:0005524">
    <property type="term" value="F:ATP binding"/>
    <property type="evidence" value="ECO:0007669"/>
    <property type="project" value="UniProtKB-KW"/>
</dbReference>
<dbReference type="GO" id="GO:0000155">
    <property type="term" value="F:phosphorelay sensor kinase activity"/>
    <property type="evidence" value="ECO:0007669"/>
    <property type="project" value="InterPro"/>
</dbReference>
<keyword evidence="12" id="KW-1185">Reference proteome</keyword>
<comment type="caution">
    <text evidence="11">The sequence shown here is derived from an EMBL/GenBank/DDBJ whole genome shotgun (WGS) entry which is preliminary data.</text>
</comment>
<evidence type="ECO:0000256" key="6">
    <source>
        <dbReference type="ARBA" id="ARBA00022777"/>
    </source>
</evidence>
<dbReference type="EC" id="2.7.13.3" evidence="2"/>
<protein>
    <recommendedName>
        <fullName evidence="2">histidine kinase</fullName>
        <ecNumber evidence="2">2.7.13.3</ecNumber>
    </recommendedName>
</protein>
<evidence type="ECO:0000256" key="7">
    <source>
        <dbReference type="ARBA" id="ARBA00022840"/>
    </source>
</evidence>
<keyword evidence="8" id="KW-0902">Two-component regulatory system</keyword>
<dbReference type="PANTHER" id="PTHR24421">
    <property type="entry name" value="NITRATE/NITRITE SENSOR PROTEIN NARX-RELATED"/>
    <property type="match status" value="1"/>
</dbReference>
<sequence length="288" mass="32052">MPRRHQRRSQRHPAWMLGAGTALWLLEIAAILYWHLGAASPDALYEWQNWAVIVVLHLLTATWFGLMWPKVLRWRRRSSLRVSPEVRAERERIAQDLHDGAGSHLSGALALLETPQPNLAQVRHAVEHAMFALRVEMEALDDADASLIERLASMRWRLQPLLSERGMVMQWNMPMDEADTSPRAEKGLQLAFLAQEAMSNALQHSKGTSLRVELQPVPVGSWTLEVADDGCGMEDAPVPRAGRSQSGRGWGVDGMRARAQRIGAQFALESSPGRGTCVRVVVPADAIS</sequence>
<comment type="catalytic activity">
    <reaction evidence="1">
        <text>ATP + protein L-histidine = ADP + protein N-phospho-L-histidine.</text>
        <dbReference type="EC" id="2.7.13.3"/>
    </reaction>
</comment>
<dbReference type="GO" id="GO:0046983">
    <property type="term" value="F:protein dimerization activity"/>
    <property type="evidence" value="ECO:0007669"/>
    <property type="project" value="InterPro"/>
</dbReference>
<dbReference type="Gene3D" id="1.20.5.1930">
    <property type="match status" value="1"/>
</dbReference>
<keyword evidence="3" id="KW-0597">Phosphoprotein</keyword>
<evidence type="ECO:0000259" key="10">
    <source>
        <dbReference type="SMART" id="SM00387"/>
    </source>
</evidence>
<dbReference type="AlphaFoldDB" id="A0A2A7UWE1"/>
<dbReference type="InterPro" id="IPR050482">
    <property type="entry name" value="Sensor_HK_TwoCompSys"/>
</dbReference>
<dbReference type="InterPro" id="IPR003594">
    <property type="entry name" value="HATPase_dom"/>
</dbReference>
<dbReference type="Gene3D" id="3.30.565.10">
    <property type="entry name" value="Histidine kinase-like ATPase, C-terminal domain"/>
    <property type="match status" value="1"/>
</dbReference>
<evidence type="ECO:0000256" key="3">
    <source>
        <dbReference type="ARBA" id="ARBA00022553"/>
    </source>
</evidence>
<keyword evidence="9" id="KW-0812">Transmembrane</keyword>
<dbReference type="Pfam" id="PF02518">
    <property type="entry name" value="HATPase_c"/>
    <property type="match status" value="1"/>
</dbReference>
<dbReference type="SUPFAM" id="SSF55874">
    <property type="entry name" value="ATPase domain of HSP90 chaperone/DNA topoisomerase II/histidine kinase"/>
    <property type="match status" value="1"/>
</dbReference>
<keyword evidence="9" id="KW-0472">Membrane</keyword>
<dbReference type="OrthoDB" id="8697484at2"/>
<keyword evidence="5" id="KW-0547">Nucleotide-binding</keyword>
<keyword evidence="7" id="KW-0067">ATP-binding</keyword>
<reference evidence="12" key="1">
    <citation type="submission" date="2017-09" db="EMBL/GenBank/DDBJ databases">
        <title>FDA dAtabase for Regulatory Grade micrObial Sequences (FDA-ARGOS): Supporting development and validation of Infectious Disease Dx tests.</title>
        <authorList>
            <person name="Minogue T."/>
            <person name="Wolcott M."/>
            <person name="Wasieloski L."/>
            <person name="Aguilar W."/>
            <person name="Moore D."/>
            <person name="Tallon L."/>
            <person name="Sadzewicz L."/>
            <person name="Ott S."/>
            <person name="Zhao X."/>
            <person name="Nagaraj S."/>
            <person name="Vavikolanu K."/>
            <person name="Aluvathingal J."/>
            <person name="Nadendla S."/>
            <person name="Sichtig H."/>
        </authorList>
    </citation>
    <scope>NUCLEOTIDE SEQUENCE [LARGE SCALE GENOMIC DNA]</scope>
    <source>
        <strain evidence="12">FDAARGOS_394</strain>
    </source>
</reference>
<feature type="transmembrane region" description="Helical" evidence="9">
    <location>
        <begin position="47"/>
        <end position="68"/>
    </location>
</feature>
<feature type="transmembrane region" description="Helical" evidence="9">
    <location>
        <begin position="12"/>
        <end position="35"/>
    </location>
</feature>
<name>A0A2A7UWE1_COMTR</name>
<keyword evidence="6" id="KW-0418">Kinase</keyword>
<dbReference type="CDD" id="cd16917">
    <property type="entry name" value="HATPase_UhpB-NarQ-NarX-like"/>
    <property type="match status" value="1"/>
</dbReference>
<keyword evidence="9" id="KW-1133">Transmembrane helix</keyword>
<evidence type="ECO:0000313" key="12">
    <source>
        <dbReference type="Proteomes" id="UP000220246"/>
    </source>
</evidence>
<dbReference type="Proteomes" id="UP000220246">
    <property type="component" value="Unassembled WGS sequence"/>
</dbReference>
<keyword evidence="4" id="KW-0808">Transferase</keyword>
<evidence type="ECO:0000313" key="11">
    <source>
        <dbReference type="EMBL" id="PEH89635.1"/>
    </source>
</evidence>
<accession>A0A2A7UWE1</accession>
<dbReference type="SMART" id="SM00387">
    <property type="entry name" value="HATPase_c"/>
    <property type="match status" value="1"/>
</dbReference>
<dbReference type="RefSeq" id="WP_083520196.1">
    <property type="nucleotide sequence ID" value="NZ_DAMCYT010000101.1"/>
</dbReference>